<feature type="region of interest" description="Disordered" evidence="1">
    <location>
        <begin position="1"/>
        <end position="60"/>
    </location>
</feature>
<feature type="compositionally biased region" description="Polar residues" evidence="1">
    <location>
        <begin position="98"/>
        <end position="107"/>
    </location>
</feature>
<name>A0A0J0XZG2_9TREE</name>
<feature type="region of interest" description="Disordered" evidence="1">
    <location>
        <begin position="87"/>
        <end position="107"/>
    </location>
</feature>
<evidence type="ECO:0000313" key="2">
    <source>
        <dbReference type="EMBL" id="KLT46428.1"/>
    </source>
</evidence>
<sequence>WPPRTCTRPRTASGTPSSTCRRATAADSRATAATASSPKCSTAASSPSTSSNRGVPAAPVPLRARVPQQVSDAVPHFVVCCSVSTSAHVSSKTRTRTSPRLWTSIAS</sequence>
<dbReference type="GeneID" id="28986859"/>
<reference evidence="2 3" key="1">
    <citation type="submission" date="2015-03" db="EMBL/GenBank/DDBJ databases">
        <title>Genomics and transcriptomics of the oil-accumulating basidiomycete yeast T. oleaginosus allow insights into substrate utilization and the diverse evolutionary trajectories of mating systems in fungi.</title>
        <authorList>
            <consortium name="DOE Joint Genome Institute"/>
            <person name="Kourist R."/>
            <person name="Kracht O."/>
            <person name="Bracharz F."/>
            <person name="Lipzen A."/>
            <person name="Nolan M."/>
            <person name="Ohm R."/>
            <person name="Grigoriev I."/>
            <person name="Sun S."/>
            <person name="Heitman J."/>
            <person name="Bruck T."/>
            <person name="Nowrousian M."/>
        </authorList>
    </citation>
    <scope>NUCLEOTIDE SEQUENCE [LARGE SCALE GENOMIC DNA]</scope>
    <source>
        <strain evidence="2 3">IBC0246</strain>
    </source>
</reference>
<feature type="non-terminal residue" evidence="2">
    <location>
        <position position="1"/>
    </location>
</feature>
<dbReference type="Proteomes" id="UP000053611">
    <property type="component" value="Unassembled WGS sequence"/>
</dbReference>
<organism evidence="2 3">
    <name type="scientific">Cutaneotrichosporon oleaginosum</name>
    <dbReference type="NCBI Taxonomy" id="879819"/>
    <lineage>
        <taxon>Eukaryota</taxon>
        <taxon>Fungi</taxon>
        <taxon>Dikarya</taxon>
        <taxon>Basidiomycota</taxon>
        <taxon>Agaricomycotina</taxon>
        <taxon>Tremellomycetes</taxon>
        <taxon>Trichosporonales</taxon>
        <taxon>Trichosporonaceae</taxon>
        <taxon>Cutaneotrichosporon</taxon>
    </lineage>
</organism>
<evidence type="ECO:0000256" key="1">
    <source>
        <dbReference type="SAM" id="MobiDB-lite"/>
    </source>
</evidence>
<gene>
    <name evidence="2" type="ORF">CC85DRAFT_324749</name>
</gene>
<accession>A0A0J0XZG2</accession>
<dbReference type="EMBL" id="KQ087177">
    <property type="protein sequence ID" value="KLT46428.1"/>
    <property type="molecule type" value="Genomic_DNA"/>
</dbReference>
<dbReference type="AlphaFoldDB" id="A0A0J0XZG2"/>
<feature type="compositionally biased region" description="Low complexity" evidence="1">
    <location>
        <begin position="17"/>
        <end position="60"/>
    </location>
</feature>
<proteinExistence type="predicted"/>
<evidence type="ECO:0000313" key="3">
    <source>
        <dbReference type="Proteomes" id="UP000053611"/>
    </source>
</evidence>
<protein>
    <submittedName>
        <fullName evidence="2">Uncharacterized protein</fullName>
    </submittedName>
</protein>
<keyword evidence="3" id="KW-1185">Reference proteome</keyword>